<accession>A0AA37PN30</accession>
<reference evidence="2" key="4">
    <citation type="submission" date="2022-04" db="EMBL/GenBank/DDBJ databases">
        <authorList>
            <person name="Komine T."/>
            <person name="Fukano H."/>
            <person name="Wada S."/>
        </authorList>
    </citation>
    <scope>NUCLEOTIDE SEQUENCE</scope>
    <source>
        <strain evidence="2">NJB18185</strain>
    </source>
</reference>
<dbReference type="EMBL" id="BFCH01000008">
    <property type="protein sequence ID" value="GBG36851.1"/>
    <property type="molecule type" value="Genomic_DNA"/>
</dbReference>
<keyword evidence="3" id="KW-1185">Reference proteome</keyword>
<evidence type="ECO:0000313" key="4">
    <source>
        <dbReference type="Proteomes" id="UP001139505"/>
    </source>
</evidence>
<name>A0AA37PN30_9MYCO</name>
<reference evidence="3" key="2">
    <citation type="submission" date="2018-04" db="EMBL/GenBank/DDBJ databases">
        <title>Draft genome sequence of Mycobacterium montefiorense isolated from Japanese black salamander.</title>
        <authorList>
            <person name="Fukano H."/>
            <person name="Yoshida M."/>
            <person name="Shimizu A."/>
            <person name="Iwao H."/>
            <person name="Kurata O."/>
            <person name="Katayama Y."/>
            <person name="Omatsu T."/>
            <person name="Mizutani T."/>
            <person name="Wada S."/>
            <person name="Hoshino Y."/>
        </authorList>
    </citation>
    <scope>NUCLEOTIDE SEQUENCE [LARGE SCALE GENOMIC DNA]</scope>
    <source>
        <strain evidence="3">BS</strain>
    </source>
</reference>
<organism evidence="2 4">
    <name type="scientific">Mycobacterium montefiorense</name>
    <dbReference type="NCBI Taxonomy" id="154654"/>
    <lineage>
        <taxon>Bacteria</taxon>
        <taxon>Bacillati</taxon>
        <taxon>Actinomycetota</taxon>
        <taxon>Actinomycetes</taxon>
        <taxon>Mycobacteriales</taxon>
        <taxon>Mycobacteriaceae</taxon>
        <taxon>Mycobacterium</taxon>
        <taxon>Mycobacterium simiae complex</taxon>
    </lineage>
</organism>
<dbReference type="Proteomes" id="UP001139505">
    <property type="component" value="Unassembled WGS sequence"/>
</dbReference>
<evidence type="ECO:0000313" key="3">
    <source>
        <dbReference type="Proteomes" id="UP000245060"/>
    </source>
</evidence>
<dbReference type="EMBL" id="BQYH01000017">
    <property type="protein sequence ID" value="GKU73006.1"/>
    <property type="molecule type" value="Genomic_DNA"/>
</dbReference>
<proteinExistence type="predicted"/>
<protein>
    <submittedName>
        <fullName evidence="2">Uncharacterized protein</fullName>
    </submittedName>
</protein>
<evidence type="ECO:0000313" key="2">
    <source>
        <dbReference type="EMBL" id="GKU73006.1"/>
    </source>
</evidence>
<sequence>MFDIAAQGDTTEMVDCETFDRSLTVGDFVGHPVDKSHLPANQVHSGIAPGIWFGPGPEQAVVLQSIKLAATF</sequence>
<gene>
    <name evidence="1" type="ORF">MmonteBS_12230</name>
    <name evidence="2" type="ORF">NJB18185_27780</name>
</gene>
<reference evidence="1" key="1">
    <citation type="journal article" date="2018" name="Genome Announc.">
        <title>Draft Genome Sequence of Mycobacterium montefiorense Isolated from Japanese Black Salamander (Hynobius nigrescens).</title>
        <authorList>
            <person name="Fukano H."/>
            <person name="Yoshida M."/>
            <person name="Shimizu A."/>
            <person name="Iwao H."/>
            <person name="Katayama Y."/>
            <person name="Omatsu T."/>
            <person name="Mizutani T."/>
            <person name="Kurata O."/>
            <person name="Wada S."/>
            <person name="Hoshino Y."/>
        </authorList>
    </citation>
    <scope>NUCLEOTIDE SEQUENCE</scope>
    <source>
        <strain evidence="1">BS</strain>
    </source>
</reference>
<dbReference type="AlphaFoldDB" id="A0AA37PN30"/>
<reference evidence="2" key="3">
    <citation type="journal article" date="2022" name="Microbiol. Resour. Announc.">
        <title>Draft Genome Sequences of Eight Mycobacterium montefiorense Strains Isolated from Salamanders in Captivity.</title>
        <authorList>
            <person name="Komine T."/>
            <person name="Ihara H."/>
            <person name="Fukano H."/>
            <person name="Hoshino Y."/>
            <person name="Kurata O."/>
            <person name="Wada S."/>
        </authorList>
    </citation>
    <scope>NUCLEOTIDE SEQUENCE</scope>
    <source>
        <strain evidence="2">NJB18185</strain>
    </source>
</reference>
<dbReference type="Proteomes" id="UP000245060">
    <property type="component" value="Unassembled WGS sequence"/>
</dbReference>
<evidence type="ECO:0000313" key="1">
    <source>
        <dbReference type="EMBL" id="GBG36851.1"/>
    </source>
</evidence>
<comment type="caution">
    <text evidence="2">The sequence shown here is derived from an EMBL/GenBank/DDBJ whole genome shotgun (WGS) entry which is preliminary data.</text>
</comment>